<dbReference type="EC" id="3.4.13.-" evidence="9"/>
<dbReference type="NCBIfam" id="TIGR01887">
    <property type="entry name" value="dipeptidaselike"/>
    <property type="match status" value="1"/>
</dbReference>
<name>A0A0Z8DIQ6_STRSU</name>
<dbReference type="Gene3D" id="3.30.70.360">
    <property type="match status" value="2"/>
</dbReference>
<dbReference type="InterPro" id="IPR002933">
    <property type="entry name" value="Peptidase_M20"/>
</dbReference>
<organism evidence="9 10">
    <name type="scientific">Streptococcus suis</name>
    <dbReference type="NCBI Taxonomy" id="1307"/>
    <lineage>
        <taxon>Bacteria</taxon>
        <taxon>Bacillati</taxon>
        <taxon>Bacillota</taxon>
        <taxon>Bacilli</taxon>
        <taxon>Lactobacillales</taxon>
        <taxon>Streptococcaceae</taxon>
        <taxon>Streptococcus</taxon>
    </lineage>
</organism>
<evidence type="ECO:0000256" key="7">
    <source>
        <dbReference type="ARBA" id="ARBA00022997"/>
    </source>
</evidence>
<dbReference type="GO" id="GO:0008270">
    <property type="term" value="F:zinc ion binding"/>
    <property type="evidence" value="ECO:0007669"/>
    <property type="project" value="InterPro"/>
</dbReference>
<dbReference type="Pfam" id="PF01546">
    <property type="entry name" value="Peptidase_M20"/>
    <property type="match status" value="1"/>
</dbReference>
<dbReference type="GO" id="GO:0006526">
    <property type="term" value="P:L-arginine biosynthetic process"/>
    <property type="evidence" value="ECO:0007669"/>
    <property type="project" value="TreeGrafter"/>
</dbReference>
<dbReference type="RefSeq" id="WP_044669812.1">
    <property type="nucleotide sequence ID" value="NZ_CEDJ01000010.1"/>
</dbReference>
<gene>
    <name evidence="9" type="primary">pepV_2</name>
    <name evidence="9" type="ORF">ERS132393_01912</name>
</gene>
<dbReference type="Gene3D" id="3.40.630.10">
    <property type="entry name" value="Zn peptidases"/>
    <property type="match status" value="1"/>
</dbReference>
<accession>A0A0Z8DIQ6</accession>
<dbReference type="EMBL" id="FIGG01000010">
    <property type="protein sequence ID" value="CYV01848.1"/>
    <property type="molecule type" value="Genomic_DNA"/>
</dbReference>
<dbReference type="InterPro" id="IPR010964">
    <property type="entry name" value="M20A_pepV-rel"/>
</dbReference>
<keyword evidence="3" id="KW-0645">Protease</keyword>
<keyword evidence="8" id="KW-0482">Metalloprotease</keyword>
<keyword evidence="7 9" id="KW-0224">Dipeptidase</keyword>
<comment type="similarity">
    <text evidence="2">Belongs to the peptidase M20A family.</text>
</comment>
<dbReference type="NCBIfam" id="NF005591">
    <property type="entry name" value="PRK07318.1"/>
    <property type="match status" value="1"/>
</dbReference>
<dbReference type="PANTHER" id="PTHR43808:SF31">
    <property type="entry name" value="N-ACETYL-L-CITRULLINE DEACETYLASE"/>
    <property type="match status" value="1"/>
</dbReference>
<proteinExistence type="inferred from homology"/>
<sequence>MNWLNEIKKHEEELLQDICDLVSINSVRDDSLVSEECPVGPGPKRALYAVETLLNETGLKTEIIDNLVVQADWGGSDEVIGIMGHVDVVAVGEGWLSDPFVPTLREGRLYGRGVLDDKGPLVCAIFAIKILQRLGINPKKTVRFIIGSDEESEWECMKAYQKYRSFPKVGWVPDAYFPVIHGEKGTSILQITTGSVNRPDFYLKEFRAGMQVNMVPDKAVVVLEAEEPEKISQAFYRFINDYSGIAGEVCRREKNVTLTLLGQSAHGSKPFLGENAATHLARFLDAYSRAPTNQKDFLSLLADCHEDSFGESFGIAYQDPEMGKLTVNVGQVSYTKEAGGLISCDCRYPKGIEFSRIQTLAASKLGECFQVAGYEKLSPHFVSPSSELVQCLQNVYRDQTGGQEAPLVIGGASYARLMEEGVAFGALFPDREDTMHQANEYMEVEDLLRIVAIYSETIYNLACSC</sequence>
<evidence type="ECO:0000256" key="2">
    <source>
        <dbReference type="ARBA" id="ARBA00006247"/>
    </source>
</evidence>
<evidence type="ECO:0000256" key="1">
    <source>
        <dbReference type="ARBA" id="ARBA00001947"/>
    </source>
</evidence>
<comment type="cofactor">
    <cofactor evidence="1">
        <name>Zn(2+)</name>
        <dbReference type="ChEBI" id="CHEBI:29105"/>
    </cofactor>
</comment>
<dbReference type="GO" id="GO:0008777">
    <property type="term" value="F:acetylornithine deacetylase activity"/>
    <property type="evidence" value="ECO:0007669"/>
    <property type="project" value="TreeGrafter"/>
</dbReference>
<dbReference type="Proteomes" id="UP000072530">
    <property type="component" value="Unassembled WGS sequence"/>
</dbReference>
<dbReference type="AlphaFoldDB" id="A0A0Z8DIQ6"/>
<evidence type="ECO:0000256" key="8">
    <source>
        <dbReference type="ARBA" id="ARBA00023049"/>
    </source>
</evidence>
<evidence type="ECO:0000256" key="5">
    <source>
        <dbReference type="ARBA" id="ARBA00022801"/>
    </source>
</evidence>
<evidence type="ECO:0000313" key="9">
    <source>
        <dbReference type="EMBL" id="CYV01848.1"/>
    </source>
</evidence>
<evidence type="ECO:0000256" key="3">
    <source>
        <dbReference type="ARBA" id="ARBA00022670"/>
    </source>
</evidence>
<dbReference type="InterPro" id="IPR050072">
    <property type="entry name" value="Peptidase_M20A"/>
</dbReference>
<dbReference type="SUPFAM" id="SSF53187">
    <property type="entry name" value="Zn-dependent exopeptidases"/>
    <property type="match status" value="1"/>
</dbReference>
<evidence type="ECO:0000313" key="10">
    <source>
        <dbReference type="Proteomes" id="UP000072530"/>
    </source>
</evidence>
<reference evidence="9 10" key="1">
    <citation type="submission" date="2016-02" db="EMBL/GenBank/DDBJ databases">
        <authorList>
            <consortium name="Pathogen Informatics"/>
        </authorList>
    </citation>
    <scope>NUCLEOTIDE SEQUENCE [LARGE SCALE GENOMIC DNA]</scope>
    <source>
        <strain evidence="9 10">LSS31</strain>
    </source>
</reference>
<dbReference type="InterPro" id="IPR001261">
    <property type="entry name" value="ArgE/DapE_CS"/>
</dbReference>
<protein>
    <submittedName>
        <fullName evidence="9">Aminoacylhistidine dipeptidase</fullName>
        <ecNumber evidence="9">3.4.13.-</ecNumber>
    </submittedName>
</protein>
<dbReference type="SUPFAM" id="SSF55031">
    <property type="entry name" value="Bacterial exopeptidase dimerisation domain"/>
    <property type="match status" value="1"/>
</dbReference>
<dbReference type="GO" id="GO:0016805">
    <property type="term" value="F:dipeptidase activity"/>
    <property type="evidence" value="ECO:0007669"/>
    <property type="project" value="UniProtKB-KW"/>
</dbReference>
<evidence type="ECO:0000256" key="6">
    <source>
        <dbReference type="ARBA" id="ARBA00022833"/>
    </source>
</evidence>
<dbReference type="GO" id="GO:0006508">
    <property type="term" value="P:proteolysis"/>
    <property type="evidence" value="ECO:0007669"/>
    <property type="project" value="UniProtKB-KW"/>
</dbReference>
<evidence type="ECO:0000256" key="4">
    <source>
        <dbReference type="ARBA" id="ARBA00022723"/>
    </source>
</evidence>
<dbReference type="InterPro" id="IPR036264">
    <property type="entry name" value="Bact_exopeptidase_dim_dom"/>
</dbReference>
<keyword evidence="6" id="KW-0862">Zinc</keyword>
<dbReference type="PANTHER" id="PTHR43808">
    <property type="entry name" value="ACETYLORNITHINE DEACETYLASE"/>
    <property type="match status" value="1"/>
</dbReference>
<keyword evidence="5 9" id="KW-0378">Hydrolase</keyword>
<dbReference type="PROSITE" id="PS00758">
    <property type="entry name" value="ARGE_DAPE_CPG2_1"/>
    <property type="match status" value="1"/>
</dbReference>
<dbReference type="GO" id="GO:0008237">
    <property type="term" value="F:metallopeptidase activity"/>
    <property type="evidence" value="ECO:0007669"/>
    <property type="project" value="UniProtKB-KW"/>
</dbReference>
<keyword evidence="4" id="KW-0479">Metal-binding</keyword>